<reference evidence="3 4" key="1">
    <citation type="journal article" date="2017" name="Gigascience">
        <title>Genome sequence of the small brown planthopper, Laodelphax striatellus.</title>
        <authorList>
            <person name="Zhu J."/>
            <person name="Jiang F."/>
            <person name="Wang X."/>
            <person name="Yang P."/>
            <person name="Bao Y."/>
            <person name="Zhao W."/>
            <person name="Wang W."/>
            <person name="Lu H."/>
            <person name="Wang Q."/>
            <person name="Cui N."/>
            <person name="Li J."/>
            <person name="Chen X."/>
            <person name="Luo L."/>
            <person name="Yu J."/>
            <person name="Kang L."/>
            <person name="Cui F."/>
        </authorList>
    </citation>
    <scope>NUCLEOTIDE SEQUENCE [LARGE SCALE GENOMIC DNA]</scope>
    <source>
        <strain evidence="3">Lst14</strain>
    </source>
</reference>
<organism evidence="3 4">
    <name type="scientific">Laodelphax striatellus</name>
    <name type="common">Small brown planthopper</name>
    <name type="synonym">Delphax striatella</name>
    <dbReference type="NCBI Taxonomy" id="195883"/>
    <lineage>
        <taxon>Eukaryota</taxon>
        <taxon>Metazoa</taxon>
        <taxon>Ecdysozoa</taxon>
        <taxon>Arthropoda</taxon>
        <taxon>Hexapoda</taxon>
        <taxon>Insecta</taxon>
        <taxon>Pterygota</taxon>
        <taxon>Neoptera</taxon>
        <taxon>Paraneoptera</taxon>
        <taxon>Hemiptera</taxon>
        <taxon>Auchenorrhyncha</taxon>
        <taxon>Fulgoroidea</taxon>
        <taxon>Delphacidae</taxon>
        <taxon>Criomorphinae</taxon>
        <taxon>Laodelphax</taxon>
    </lineage>
</organism>
<keyword evidence="4" id="KW-1185">Reference proteome</keyword>
<dbReference type="AlphaFoldDB" id="A0A482WVV0"/>
<sequence length="147" mass="17250">MKTLALIALALLAVMYELAPTEASCSHYKRPRYDYKYELDGYRDYDFEDNYRYAPRYDPRYGYDPRYRSSAYRNLFGVPPGFDFGYNEYPFRYPHGCRCDNYHRGPSYPRPHEVEEFIEYAPGRDVDKDIGGAAASPDELADDEDLT</sequence>
<evidence type="ECO:0000313" key="3">
    <source>
        <dbReference type="EMBL" id="RZF37664.1"/>
    </source>
</evidence>
<name>A0A482WVV0_LAOST</name>
<accession>A0A482WVV0</accession>
<feature type="region of interest" description="Disordered" evidence="1">
    <location>
        <begin position="122"/>
        <end position="147"/>
    </location>
</feature>
<dbReference type="InParanoid" id="A0A482WVV0"/>
<dbReference type="EMBL" id="QKKF02023479">
    <property type="protein sequence ID" value="RZF37664.1"/>
    <property type="molecule type" value="Genomic_DNA"/>
</dbReference>
<evidence type="ECO:0000256" key="1">
    <source>
        <dbReference type="SAM" id="MobiDB-lite"/>
    </source>
</evidence>
<comment type="caution">
    <text evidence="3">The sequence shown here is derived from an EMBL/GenBank/DDBJ whole genome shotgun (WGS) entry which is preliminary data.</text>
</comment>
<gene>
    <name evidence="3" type="ORF">LSTR_LSTR003075</name>
</gene>
<feature type="chain" id="PRO_5019794795" evidence="2">
    <location>
        <begin position="24"/>
        <end position="147"/>
    </location>
</feature>
<dbReference type="Proteomes" id="UP000291343">
    <property type="component" value="Unassembled WGS sequence"/>
</dbReference>
<keyword evidence="2" id="KW-0732">Signal</keyword>
<protein>
    <submittedName>
        <fullName evidence="3">Uncharacterized protein</fullName>
    </submittedName>
</protein>
<evidence type="ECO:0000256" key="2">
    <source>
        <dbReference type="SAM" id="SignalP"/>
    </source>
</evidence>
<proteinExistence type="predicted"/>
<evidence type="ECO:0000313" key="4">
    <source>
        <dbReference type="Proteomes" id="UP000291343"/>
    </source>
</evidence>
<feature type="signal peptide" evidence="2">
    <location>
        <begin position="1"/>
        <end position="23"/>
    </location>
</feature>